<dbReference type="RefSeq" id="WP_073039235.1">
    <property type="nucleotide sequence ID" value="NZ_FQVB01000020.1"/>
</dbReference>
<dbReference type="SUPFAM" id="SSF54197">
    <property type="entry name" value="HIT-like"/>
    <property type="match status" value="1"/>
</dbReference>
<evidence type="ECO:0000313" key="1">
    <source>
        <dbReference type="EMBL" id="SHF53307.1"/>
    </source>
</evidence>
<reference evidence="2" key="1">
    <citation type="submission" date="2016-11" db="EMBL/GenBank/DDBJ databases">
        <authorList>
            <person name="Varghese N."/>
            <person name="Submissions S."/>
        </authorList>
    </citation>
    <scope>NUCLEOTIDE SEQUENCE [LARGE SCALE GENOMIC DNA]</scope>
    <source>
        <strain evidence="2">DSM 9756</strain>
    </source>
</reference>
<protein>
    <submittedName>
        <fullName evidence="1">Galactose-1-phosphate uridylyltransferase</fullName>
    </submittedName>
</protein>
<keyword evidence="2" id="KW-1185">Reference proteome</keyword>
<keyword evidence="1" id="KW-0808">Transferase</keyword>
<dbReference type="EMBL" id="FQVB01000020">
    <property type="protein sequence ID" value="SHF53307.1"/>
    <property type="molecule type" value="Genomic_DNA"/>
</dbReference>
<organism evidence="1 2">
    <name type="scientific">Desulfacinum infernum DSM 9756</name>
    <dbReference type="NCBI Taxonomy" id="1121391"/>
    <lineage>
        <taxon>Bacteria</taxon>
        <taxon>Pseudomonadati</taxon>
        <taxon>Thermodesulfobacteriota</taxon>
        <taxon>Syntrophobacteria</taxon>
        <taxon>Syntrophobacterales</taxon>
        <taxon>Syntrophobacteraceae</taxon>
        <taxon>Desulfacinum</taxon>
    </lineage>
</organism>
<dbReference type="InterPro" id="IPR036265">
    <property type="entry name" value="HIT-like_sf"/>
</dbReference>
<dbReference type="Gene3D" id="3.30.428.10">
    <property type="entry name" value="HIT-like"/>
    <property type="match status" value="2"/>
</dbReference>
<dbReference type="STRING" id="1121391.SAMN02745206_02182"/>
<sequence length="348" mass="39194">MLEWKTWTETARFHSPLLNGELDEQVIEVRRDPLTGHQSIYNAALEGKTAILFPPTDEAYLEERAAATEASCFLCHGRWQTTTPAYPEELIPGGRIVRGEAVLFPNLFPLSAHHAVVMVGERHHRHLDDFPEDLLADALAAALDFVKACAEKTPTVRYFTVNANYLFPAGASVIHPHLQILGSVEPGTHHRLLLDASRAYRERTGRCYWDDLAAAERTEKVRHIAQMERVHWMAAFSPMGVNEILAVVPGAATFLEWTEEDVRAVARGLQHVLAGFHALGFSTFNFSCYGGPLGESGGSFATVLRIVNRQNVTPHYRTDDYYFQKLLKNEIMIMRPEALAEHMRRFFA</sequence>
<dbReference type="OrthoDB" id="9769064at2"/>
<name>A0A1M5CFB6_9BACT</name>
<dbReference type="GO" id="GO:0016779">
    <property type="term" value="F:nucleotidyltransferase activity"/>
    <property type="evidence" value="ECO:0007669"/>
    <property type="project" value="UniProtKB-KW"/>
</dbReference>
<gene>
    <name evidence="1" type="ORF">SAMN02745206_02182</name>
</gene>
<proteinExistence type="predicted"/>
<dbReference type="Proteomes" id="UP000184076">
    <property type="component" value="Unassembled WGS sequence"/>
</dbReference>
<dbReference type="AlphaFoldDB" id="A0A1M5CFB6"/>
<keyword evidence="1" id="KW-0548">Nucleotidyltransferase</keyword>
<evidence type="ECO:0000313" key="2">
    <source>
        <dbReference type="Proteomes" id="UP000184076"/>
    </source>
</evidence>
<accession>A0A1M5CFB6</accession>